<dbReference type="InterPro" id="IPR050545">
    <property type="entry name" value="Mycobact_MmpL"/>
</dbReference>
<evidence type="ECO:0000313" key="10">
    <source>
        <dbReference type="Proteomes" id="UP000331127"/>
    </source>
</evidence>
<dbReference type="InterPro" id="IPR000731">
    <property type="entry name" value="SSD"/>
</dbReference>
<keyword evidence="5 7" id="KW-1133">Transmembrane helix</keyword>
<keyword evidence="6 7" id="KW-0472">Membrane</keyword>
<gene>
    <name evidence="9" type="ORF">Amac_045560</name>
</gene>
<sequence>MPQQTNTLPRVEPRTSRFERLAGWSHRHRWGALIVWVVALVAVTIAAGSVGDDYQNDFSLPGTESQQVADKLADQIPAQAGGTVQIVLADPDGIGSPQVQAQVAAMLAKVGELPHVRSVRSPYDDRFAVSRDGTVAFATVVLDAPSEEVPAADIRELIDTAQAARADGLQVELGGEAVRGAEEGGGGAAEGAGLLAALVILVLLFGSVLAASLPIVIAVFAVGATVGLVALASRFVTVAEFTTPLMILVGLGVGIDYALLIFWRYRSELLRGATREQAARTALDSAGRTVFFACCTVIIALMGLAVLGLGSLQGVAVAVALTVLVTMLASLTLLPALLAIMGKRIEKAVRRRGSKARTAEGARWRRWSALVQRRPWPAALVPFAVLLALCLPLLGIRLGFADAGNDAETKTSRQAYDLLAKGFGPGFNGPLLVLVEGDQQAADAVHHILTDTPGIAAVTPPVPSKDGGLATVLVFPDTKPQDRETVELVDRLREDVLPQAEQDTGARFLVGGATAAVTDFADAVADRLALFVGVVVGLSMLLLMVVFRSLLIPLKAALLNLLSVGASLGVVTLVFQEGFAGGVLGVEPGPVEAFVPVMIFAIVFGLSMDYEVFLLSRMHEAWERTRDASHAISEGLATTARVVTAAAGVMIVVFTAFLLDPSRMLKQFGLGLAVAILLDALVIRCLILPAVMHLLGRAAWWLPAPMARRLPRLAIERAEAPTPHQKDLR</sequence>
<protein>
    <submittedName>
        <fullName evidence="9">Membrane protein</fullName>
    </submittedName>
</protein>
<proteinExistence type="inferred from homology"/>
<feature type="transmembrane region" description="Helical" evidence="7">
    <location>
        <begin position="192"/>
        <end position="210"/>
    </location>
</feature>
<evidence type="ECO:0000256" key="6">
    <source>
        <dbReference type="ARBA" id="ARBA00023136"/>
    </source>
</evidence>
<evidence type="ECO:0000259" key="8">
    <source>
        <dbReference type="PROSITE" id="PS50156"/>
    </source>
</evidence>
<reference evidence="9 10" key="1">
    <citation type="submission" date="2019-10" db="EMBL/GenBank/DDBJ databases">
        <title>Whole genome shotgun sequence of Acrocarpospora macrocephala NBRC 16266.</title>
        <authorList>
            <person name="Ichikawa N."/>
            <person name="Kimura A."/>
            <person name="Kitahashi Y."/>
            <person name="Komaki H."/>
            <person name="Oguchi A."/>
        </authorList>
    </citation>
    <scope>NUCLEOTIDE SEQUENCE [LARGE SCALE GENOMIC DNA]</scope>
    <source>
        <strain evidence="9 10">NBRC 16266</strain>
    </source>
</reference>
<dbReference type="GO" id="GO:0005886">
    <property type="term" value="C:plasma membrane"/>
    <property type="evidence" value="ECO:0007669"/>
    <property type="project" value="UniProtKB-SubCell"/>
</dbReference>
<comment type="similarity">
    <text evidence="2">Belongs to the resistance-nodulation-cell division (RND) (TC 2.A.6) family. MmpL subfamily.</text>
</comment>
<evidence type="ECO:0000313" key="9">
    <source>
        <dbReference type="EMBL" id="GES10959.1"/>
    </source>
</evidence>
<feature type="transmembrane region" description="Helical" evidence="7">
    <location>
        <begin position="30"/>
        <end position="51"/>
    </location>
</feature>
<evidence type="ECO:0000256" key="5">
    <source>
        <dbReference type="ARBA" id="ARBA00022989"/>
    </source>
</evidence>
<keyword evidence="10" id="KW-1185">Reference proteome</keyword>
<organism evidence="9 10">
    <name type="scientific">Acrocarpospora macrocephala</name>
    <dbReference type="NCBI Taxonomy" id="150177"/>
    <lineage>
        <taxon>Bacteria</taxon>
        <taxon>Bacillati</taxon>
        <taxon>Actinomycetota</taxon>
        <taxon>Actinomycetes</taxon>
        <taxon>Streptosporangiales</taxon>
        <taxon>Streptosporangiaceae</taxon>
        <taxon>Acrocarpospora</taxon>
    </lineage>
</organism>
<dbReference type="Proteomes" id="UP000331127">
    <property type="component" value="Unassembled WGS sequence"/>
</dbReference>
<feature type="transmembrane region" description="Helical" evidence="7">
    <location>
        <begin position="595"/>
        <end position="615"/>
    </location>
</feature>
<dbReference type="AlphaFoldDB" id="A0A5M3WS91"/>
<dbReference type="PROSITE" id="PS50156">
    <property type="entry name" value="SSD"/>
    <property type="match status" value="1"/>
</dbReference>
<evidence type="ECO:0000256" key="2">
    <source>
        <dbReference type="ARBA" id="ARBA00010157"/>
    </source>
</evidence>
<name>A0A5M3WS91_9ACTN</name>
<dbReference type="OrthoDB" id="7051771at2"/>
<dbReference type="RefSeq" id="WP_155356385.1">
    <property type="nucleotide sequence ID" value="NZ_BAAAHL010000056.1"/>
</dbReference>
<feature type="transmembrane region" description="Helical" evidence="7">
    <location>
        <begin position="375"/>
        <end position="396"/>
    </location>
</feature>
<dbReference type="PANTHER" id="PTHR33406:SF11">
    <property type="entry name" value="MEMBRANE PROTEIN SCO6666-RELATED"/>
    <property type="match status" value="1"/>
</dbReference>
<keyword evidence="3" id="KW-1003">Cell membrane</keyword>
<keyword evidence="4 7" id="KW-0812">Transmembrane</keyword>
<evidence type="ECO:0000256" key="1">
    <source>
        <dbReference type="ARBA" id="ARBA00004651"/>
    </source>
</evidence>
<dbReference type="PANTHER" id="PTHR33406">
    <property type="entry name" value="MEMBRANE PROTEIN MJ1562-RELATED"/>
    <property type="match status" value="1"/>
</dbReference>
<comment type="subcellular location">
    <subcellularLocation>
        <location evidence="1">Cell membrane</location>
        <topology evidence="1">Multi-pass membrane protein</topology>
    </subcellularLocation>
</comment>
<dbReference type="Pfam" id="PF03176">
    <property type="entry name" value="MMPL"/>
    <property type="match status" value="2"/>
</dbReference>
<accession>A0A5M3WS91</accession>
<dbReference type="InterPro" id="IPR004869">
    <property type="entry name" value="MMPL_dom"/>
</dbReference>
<dbReference type="Gene3D" id="1.20.1640.10">
    <property type="entry name" value="Multidrug efflux transporter AcrB transmembrane domain"/>
    <property type="match status" value="2"/>
</dbReference>
<feature type="transmembrane region" description="Helical" evidence="7">
    <location>
        <begin position="315"/>
        <end position="342"/>
    </location>
</feature>
<feature type="transmembrane region" description="Helical" evidence="7">
    <location>
        <begin position="636"/>
        <end position="659"/>
    </location>
</feature>
<evidence type="ECO:0000256" key="4">
    <source>
        <dbReference type="ARBA" id="ARBA00022692"/>
    </source>
</evidence>
<feature type="transmembrane region" description="Helical" evidence="7">
    <location>
        <begin position="671"/>
        <end position="696"/>
    </location>
</feature>
<feature type="transmembrane region" description="Helical" evidence="7">
    <location>
        <begin position="286"/>
        <end position="309"/>
    </location>
</feature>
<dbReference type="EMBL" id="BLAE01000025">
    <property type="protein sequence ID" value="GES10959.1"/>
    <property type="molecule type" value="Genomic_DNA"/>
</dbReference>
<feature type="transmembrane region" description="Helical" evidence="7">
    <location>
        <begin position="528"/>
        <end position="550"/>
    </location>
</feature>
<evidence type="ECO:0000256" key="3">
    <source>
        <dbReference type="ARBA" id="ARBA00022475"/>
    </source>
</evidence>
<evidence type="ECO:0000256" key="7">
    <source>
        <dbReference type="SAM" id="Phobius"/>
    </source>
</evidence>
<feature type="transmembrane region" description="Helical" evidence="7">
    <location>
        <begin position="215"/>
        <end position="233"/>
    </location>
</feature>
<feature type="transmembrane region" description="Helical" evidence="7">
    <location>
        <begin position="245"/>
        <end position="265"/>
    </location>
</feature>
<comment type="caution">
    <text evidence="9">The sequence shown here is derived from an EMBL/GenBank/DDBJ whole genome shotgun (WGS) entry which is preliminary data.</text>
</comment>
<feature type="transmembrane region" description="Helical" evidence="7">
    <location>
        <begin position="557"/>
        <end position="575"/>
    </location>
</feature>
<dbReference type="SUPFAM" id="SSF82866">
    <property type="entry name" value="Multidrug efflux transporter AcrB transmembrane domain"/>
    <property type="match status" value="2"/>
</dbReference>
<feature type="domain" description="SSD" evidence="8">
    <location>
        <begin position="215"/>
        <end position="340"/>
    </location>
</feature>